<evidence type="ECO:0000313" key="1">
    <source>
        <dbReference type="EMBL" id="BCU81485.1"/>
    </source>
</evidence>
<gene>
    <name evidence="1" type="ORF">JIR001_12680</name>
</gene>
<keyword evidence="2" id="KW-1185">Reference proteome</keyword>
<evidence type="ECO:0000313" key="2">
    <source>
        <dbReference type="Proteomes" id="UP000677436"/>
    </source>
</evidence>
<protein>
    <submittedName>
        <fullName evidence="1">Uncharacterized protein</fullName>
    </submittedName>
</protein>
<dbReference type="EMBL" id="AP024601">
    <property type="protein sequence ID" value="BCU81485.1"/>
    <property type="molecule type" value="Genomic_DNA"/>
</dbReference>
<sequence>MGKGANNAIAFTYAHLVMGDLKQSQEKWNDSDDFYKQSLELSRVFRNRRWNTKRFSDLPN</sequence>
<accession>A0A8D5UE51</accession>
<name>A0A8D5UE51_9BACL</name>
<organism evidence="1 2">
    <name type="scientific">Polycladomyces abyssicola</name>
    <dbReference type="NCBI Taxonomy" id="1125966"/>
    <lineage>
        <taxon>Bacteria</taxon>
        <taxon>Bacillati</taxon>
        <taxon>Bacillota</taxon>
        <taxon>Bacilli</taxon>
        <taxon>Bacillales</taxon>
        <taxon>Thermoactinomycetaceae</taxon>
        <taxon>Polycladomyces</taxon>
    </lineage>
</organism>
<dbReference type="AlphaFoldDB" id="A0A8D5UE51"/>
<proteinExistence type="predicted"/>
<reference evidence="1" key="2">
    <citation type="journal article" date="2021" name="Microbiol. Resour. Announc.">
        <title>Complete Genome Sequence of Polycladomyces abyssicola JIR-001T, Isolated from Hemipelagic Sediment in Deep Seawater.</title>
        <authorList>
            <person name="Tsubouchi T."/>
            <person name="Kaneko Y."/>
        </authorList>
    </citation>
    <scope>NUCLEOTIDE SEQUENCE</scope>
    <source>
        <strain evidence="1">JIR-001</strain>
    </source>
</reference>
<dbReference type="KEGG" id="pabs:JIR001_12680"/>
<dbReference type="RefSeq" id="WP_212774711.1">
    <property type="nucleotide sequence ID" value="NZ_AP024601.1"/>
</dbReference>
<reference evidence="1" key="1">
    <citation type="journal article" date="2013" name="Int. J. Syst. Evol. Microbiol.">
        <title>Polycladomyces abyssicola gen. nov., sp. nov., a thermophilic filamentous bacterium isolated from hemipelagic sediment.</title>
        <authorList>
            <person name="Tsubouchi T."/>
            <person name="Shimane Y."/>
            <person name="Mori K."/>
            <person name="Usui K."/>
            <person name="Hiraki T."/>
            <person name="Tame A."/>
            <person name="Uematsu K."/>
            <person name="Maruyama T."/>
            <person name="Hatada Y."/>
        </authorList>
    </citation>
    <scope>NUCLEOTIDE SEQUENCE</scope>
    <source>
        <strain evidence="1">JIR-001</strain>
    </source>
</reference>
<dbReference type="Proteomes" id="UP000677436">
    <property type="component" value="Chromosome"/>
</dbReference>